<protein>
    <submittedName>
        <fullName evidence="2">Uncharacterized protein</fullName>
    </submittedName>
</protein>
<gene>
    <name evidence="2" type="ORF">G6F50_016669</name>
</gene>
<dbReference type="AlphaFoldDB" id="A0A9P6XSU7"/>
<feature type="compositionally biased region" description="Acidic residues" evidence="1">
    <location>
        <begin position="93"/>
        <end position="102"/>
    </location>
</feature>
<feature type="compositionally biased region" description="Basic and acidic residues" evidence="1">
    <location>
        <begin position="33"/>
        <end position="46"/>
    </location>
</feature>
<proteinExistence type="predicted"/>
<feature type="region of interest" description="Disordered" evidence="1">
    <location>
        <begin position="1"/>
        <end position="64"/>
    </location>
</feature>
<evidence type="ECO:0000313" key="3">
    <source>
        <dbReference type="Proteomes" id="UP000740926"/>
    </source>
</evidence>
<feature type="region of interest" description="Disordered" evidence="1">
    <location>
        <begin position="80"/>
        <end position="125"/>
    </location>
</feature>
<evidence type="ECO:0000256" key="1">
    <source>
        <dbReference type="SAM" id="MobiDB-lite"/>
    </source>
</evidence>
<dbReference type="EMBL" id="JAANIU010010829">
    <property type="protein sequence ID" value="KAG1531482.1"/>
    <property type="molecule type" value="Genomic_DNA"/>
</dbReference>
<reference evidence="2 3" key="1">
    <citation type="journal article" date="2020" name="Microb. Genom.">
        <title>Genetic diversity of clinical and environmental Mucorales isolates obtained from an investigation of mucormycosis cases among solid organ transplant recipients.</title>
        <authorList>
            <person name="Nguyen M.H."/>
            <person name="Kaul D."/>
            <person name="Muto C."/>
            <person name="Cheng S.J."/>
            <person name="Richter R.A."/>
            <person name="Bruno V.M."/>
            <person name="Liu G."/>
            <person name="Beyhan S."/>
            <person name="Sundermann A.J."/>
            <person name="Mounaud S."/>
            <person name="Pasculle A.W."/>
            <person name="Nierman W.C."/>
            <person name="Driscoll E."/>
            <person name="Cumbie R."/>
            <person name="Clancy C.J."/>
            <person name="Dupont C.L."/>
        </authorList>
    </citation>
    <scope>NUCLEOTIDE SEQUENCE [LARGE SCALE GENOMIC DNA]</scope>
    <source>
        <strain evidence="2 3">GL24</strain>
    </source>
</reference>
<organism evidence="2 3">
    <name type="scientific">Rhizopus delemar</name>
    <dbReference type="NCBI Taxonomy" id="936053"/>
    <lineage>
        <taxon>Eukaryota</taxon>
        <taxon>Fungi</taxon>
        <taxon>Fungi incertae sedis</taxon>
        <taxon>Mucoromycota</taxon>
        <taxon>Mucoromycotina</taxon>
        <taxon>Mucoromycetes</taxon>
        <taxon>Mucorales</taxon>
        <taxon>Mucorineae</taxon>
        <taxon>Rhizopodaceae</taxon>
        <taxon>Rhizopus</taxon>
    </lineage>
</organism>
<sequence>MQVALHQRPLQQAGVGGDTAEIPVAAIHPHVHKPLDGAEHQQRGHDAGNAYLQHHQRGGNAGQRAAEELKLFDVVRRGPAAHHVQQARIESQLEAEVDDRQDDQEKKLANLGLPHVSPSGQDGSR</sequence>
<name>A0A9P6XSU7_9FUNG</name>
<evidence type="ECO:0000313" key="2">
    <source>
        <dbReference type="EMBL" id="KAG1531482.1"/>
    </source>
</evidence>
<dbReference type="Proteomes" id="UP000740926">
    <property type="component" value="Unassembled WGS sequence"/>
</dbReference>
<keyword evidence="3" id="KW-1185">Reference proteome</keyword>
<comment type="caution">
    <text evidence="2">The sequence shown here is derived from an EMBL/GenBank/DDBJ whole genome shotgun (WGS) entry which is preliminary data.</text>
</comment>
<accession>A0A9P6XSU7</accession>